<feature type="region of interest" description="Disordered" evidence="1">
    <location>
        <begin position="89"/>
        <end position="171"/>
    </location>
</feature>
<dbReference type="EMBL" id="CAJVPV010000219">
    <property type="protein sequence ID" value="CAG8447187.1"/>
    <property type="molecule type" value="Genomic_DNA"/>
</dbReference>
<sequence length="197" mass="22186">MTCSHLWTPSLEPRTVVHSWYRHAMNEAAALEKEEEELNAERCNWSKSYWKLKTDANALLSPGLIGSSTVNTLTKSSWWEMHQKMTQNAHGFEDDDDDDPDLPALISESSNTPEESFSPPAETSVTSPMERHANDNTERTISSILPAMSVETRSRNNEMGGSEDFTPRNNVGELNLVLGDHYDTEDMEELDNLLPSD</sequence>
<comment type="caution">
    <text evidence="2">The sequence shown here is derived from an EMBL/GenBank/DDBJ whole genome shotgun (WGS) entry which is preliminary data.</text>
</comment>
<dbReference type="AlphaFoldDB" id="A0A9N8YTN0"/>
<evidence type="ECO:0000256" key="1">
    <source>
        <dbReference type="SAM" id="MobiDB-lite"/>
    </source>
</evidence>
<evidence type="ECO:0000313" key="3">
    <source>
        <dbReference type="Proteomes" id="UP000789342"/>
    </source>
</evidence>
<organism evidence="2 3">
    <name type="scientific">Acaulospora morrowiae</name>
    <dbReference type="NCBI Taxonomy" id="94023"/>
    <lineage>
        <taxon>Eukaryota</taxon>
        <taxon>Fungi</taxon>
        <taxon>Fungi incertae sedis</taxon>
        <taxon>Mucoromycota</taxon>
        <taxon>Glomeromycotina</taxon>
        <taxon>Glomeromycetes</taxon>
        <taxon>Diversisporales</taxon>
        <taxon>Acaulosporaceae</taxon>
        <taxon>Acaulospora</taxon>
    </lineage>
</organism>
<protein>
    <submittedName>
        <fullName evidence="2">8337_t:CDS:1</fullName>
    </submittedName>
</protein>
<gene>
    <name evidence="2" type="ORF">AMORRO_LOCUS690</name>
</gene>
<dbReference type="Proteomes" id="UP000789342">
    <property type="component" value="Unassembled WGS sequence"/>
</dbReference>
<dbReference type="OrthoDB" id="2394338at2759"/>
<name>A0A9N8YTN0_9GLOM</name>
<proteinExistence type="predicted"/>
<reference evidence="2" key="1">
    <citation type="submission" date="2021-06" db="EMBL/GenBank/DDBJ databases">
        <authorList>
            <person name="Kallberg Y."/>
            <person name="Tangrot J."/>
            <person name="Rosling A."/>
        </authorList>
    </citation>
    <scope>NUCLEOTIDE SEQUENCE</scope>
    <source>
        <strain evidence="2">CL551</strain>
    </source>
</reference>
<feature type="compositionally biased region" description="Basic and acidic residues" evidence="1">
    <location>
        <begin position="129"/>
        <end position="138"/>
    </location>
</feature>
<feature type="compositionally biased region" description="Polar residues" evidence="1">
    <location>
        <begin position="107"/>
        <end position="127"/>
    </location>
</feature>
<keyword evidence="3" id="KW-1185">Reference proteome</keyword>
<evidence type="ECO:0000313" key="2">
    <source>
        <dbReference type="EMBL" id="CAG8447187.1"/>
    </source>
</evidence>
<accession>A0A9N8YTN0</accession>